<accession>A0ABT3HVR6</accession>
<proteinExistence type="predicted"/>
<evidence type="ECO:0000313" key="1">
    <source>
        <dbReference type="EMBL" id="MCW3167864.1"/>
    </source>
</evidence>
<reference evidence="1" key="1">
    <citation type="submission" date="2022-10" db="EMBL/GenBank/DDBJ databases">
        <title>Chryseobacterium babae sp. nov. isolated from the gut of the beetle Oryctes rhinoceros, and Chryseobacterium kimseyorum sp. nov., isolated from a stick insect rearing cage.</title>
        <authorList>
            <person name="Shelomi M."/>
            <person name="Han C.-J."/>
            <person name="Chen W.-M."/>
            <person name="Chen H.-K."/>
            <person name="Liaw S.-J."/>
            <person name="Muhle E."/>
            <person name="Clermont D."/>
        </authorList>
    </citation>
    <scope>NUCLEOTIDE SEQUENCE</scope>
    <source>
        <strain evidence="1">09-1422</strain>
    </source>
</reference>
<sequence>MKLTLHFIFLFFTQLLFCQAIEWSEERKLNFDDFKRTIFTEDGFSAAESNVAINFRIVSKSIWTGNIKIKIYAVFNSEDSWFRKDQSSNTYVLNHEQKHFDIAHAFATYLQKIVDKEIRGVTDFNNNFQKLYDITFAEYIAFQTKYDLDTGHGSNLEQQIKYNDIISKMIE</sequence>
<keyword evidence="2" id="KW-1185">Reference proteome</keyword>
<dbReference type="RefSeq" id="WP_264749100.1">
    <property type="nucleotide sequence ID" value="NZ_JAPDHW010000002.1"/>
</dbReference>
<dbReference type="Proteomes" id="UP001163731">
    <property type="component" value="Unassembled WGS sequence"/>
</dbReference>
<comment type="caution">
    <text evidence="1">The sequence shown here is derived from an EMBL/GenBank/DDBJ whole genome shotgun (WGS) entry which is preliminary data.</text>
</comment>
<protein>
    <recommendedName>
        <fullName evidence="3">DUF922 domain-containing protein</fullName>
    </recommendedName>
</protein>
<dbReference type="EMBL" id="JAPDHW010000002">
    <property type="protein sequence ID" value="MCW3167864.1"/>
    <property type="molecule type" value="Genomic_DNA"/>
</dbReference>
<evidence type="ECO:0008006" key="3">
    <source>
        <dbReference type="Google" id="ProtNLM"/>
    </source>
</evidence>
<name>A0ABT3HVR6_9FLAO</name>
<organism evidence="1 2">
    <name type="scientific">Chryseobacterium kimseyorum</name>
    <dbReference type="NCBI Taxonomy" id="2984028"/>
    <lineage>
        <taxon>Bacteria</taxon>
        <taxon>Pseudomonadati</taxon>
        <taxon>Bacteroidota</taxon>
        <taxon>Flavobacteriia</taxon>
        <taxon>Flavobacteriales</taxon>
        <taxon>Weeksellaceae</taxon>
        <taxon>Chryseobacterium group</taxon>
        <taxon>Chryseobacterium</taxon>
    </lineage>
</organism>
<evidence type="ECO:0000313" key="2">
    <source>
        <dbReference type="Proteomes" id="UP001163731"/>
    </source>
</evidence>
<gene>
    <name evidence="1" type="ORF">OMO38_04925</name>
</gene>